<feature type="compositionally biased region" description="Polar residues" evidence="3">
    <location>
        <begin position="10"/>
        <end position="37"/>
    </location>
</feature>
<dbReference type="GO" id="GO:0003700">
    <property type="term" value="F:DNA-binding transcription factor activity"/>
    <property type="evidence" value="ECO:0007669"/>
    <property type="project" value="TreeGrafter"/>
</dbReference>
<dbReference type="PANTHER" id="PTHR10328">
    <property type="entry name" value="PROTEIN MAX MYC-ASSOCIATED FACTOR X"/>
    <property type="match status" value="1"/>
</dbReference>
<dbReference type="InterPro" id="IPR011598">
    <property type="entry name" value="bHLH_dom"/>
</dbReference>
<dbReference type="AlphaFoldDB" id="A0AAD4LPC4"/>
<dbReference type="SUPFAM" id="SSF47459">
    <property type="entry name" value="HLH, helix-loop-helix DNA-binding domain"/>
    <property type="match status" value="1"/>
</dbReference>
<dbReference type="Proteomes" id="UP001201163">
    <property type="component" value="Unassembled WGS sequence"/>
</dbReference>
<proteinExistence type="predicted"/>
<accession>A0AAD4LPC4</accession>
<feature type="compositionally biased region" description="Polar residues" evidence="3">
    <location>
        <begin position="45"/>
        <end position="59"/>
    </location>
</feature>
<sequence>MVEKEGKSPFAQSDRSSSDLAVSQTHLNLRRTSGSADSSHKSPRRTSTADASHLASPSFTPKLPHPVSRPPFSPADTDSGRDHPQRLAQSNSRPPSPFKSSDRTSHSPDRSHTQSYTQRTTIDVSEGTNSAMHTPRDSKHKPSHTGQSSPSHTQSEAAATSVNSQTPQRGSSSPSLPHGTKRKLSSDRNMPTPGGDDIDSQLIGPGVPSSINMSLEGPALKRRGSIAETQRVNIFDNRRHSMDARSTSGGPQWWNSDRRDSSSSMFPSPPVSYGSPAYSADSSHGHPSGTAPFAWQSTQSPDQSSTVQSEGDGSSSGRPFDPSSVPPIAMVPPVSFSTERRMSVPTNLPSTMSTNPTVSRVLRSRSRPPSAGRSRALDAAAPDSASTQATVGTESGGTTPASSSMIPPSSASKDAGMTPYSRSPELRVSHKLAERKRRKEMKDLFDELRDQLPADRGMKASKWEILSKAIDFIGHLKQGHQDMSRELDILRHELENHRPSVPFGSSGPHPGMYAPGPPPSVVPYPPHPTTGHALPSHSSAQVSNHQPAPPPQSDSRPSSSHTAFNSSSAPQSGSGGTSGAKPEASSS</sequence>
<keyword evidence="6" id="KW-1185">Reference proteome</keyword>
<feature type="compositionally biased region" description="Polar residues" evidence="3">
    <location>
        <begin position="113"/>
        <end position="132"/>
    </location>
</feature>
<dbReference type="GO" id="GO:0090575">
    <property type="term" value="C:RNA polymerase II transcription regulator complex"/>
    <property type="evidence" value="ECO:0007669"/>
    <property type="project" value="TreeGrafter"/>
</dbReference>
<evidence type="ECO:0000256" key="2">
    <source>
        <dbReference type="ARBA" id="ARBA00023242"/>
    </source>
</evidence>
<dbReference type="GO" id="GO:0003677">
    <property type="term" value="F:DNA binding"/>
    <property type="evidence" value="ECO:0007669"/>
    <property type="project" value="UniProtKB-KW"/>
</dbReference>
<evidence type="ECO:0000313" key="5">
    <source>
        <dbReference type="EMBL" id="KAH8999274.1"/>
    </source>
</evidence>
<feature type="compositionally biased region" description="Polar residues" evidence="3">
    <location>
        <begin position="244"/>
        <end position="255"/>
    </location>
</feature>
<feature type="compositionally biased region" description="Pro residues" evidence="3">
    <location>
        <begin position="63"/>
        <end position="73"/>
    </location>
</feature>
<feature type="region of interest" description="Disordered" evidence="3">
    <location>
        <begin position="497"/>
        <end position="587"/>
    </location>
</feature>
<feature type="compositionally biased region" description="Polar residues" evidence="3">
    <location>
        <begin position="536"/>
        <end position="546"/>
    </location>
</feature>
<dbReference type="InterPro" id="IPR036638">
    <property type="entry name" value="HLH_DNA-bd_sf"/>
</dbReference>
<feature type="compositionally biased region" description="Pro residues" evidence="3">
    <location>
        <begin position="515"/>
        <end position="528"/>
    </location>
</feature>
<dbReference type="Gene3D" id="4.10.280.10">
    <property type="entry name" value="Helix-loop-helix DNA-binding domain"/>
    <property type="match status" value="1"/>
</dbReference>
<keyword evidence="1" id="KW-0238">DNA-binding</keyword>
<evidence type="ECO:0000256" key="1">
    <source>
        <dbReference type="ARBA" id="ARBA00023125"/>
    </source>
</evidence>
<feature type="compositionally biased region" description="Low complexity" evidence="3">
    <location>
        <begin position="553"/>
        <end position="568"/>
    </location>
</feature>
<dbReference type="Pfam" id="PF00010">
    <property type="entry name" value="HLH"/>
    <property type="match status" value="1"/>
</dbReference>
<feature type="domain" description="BHLH" evidence="4">
    <location>
        <begin position="425"/>
        <end position="476"/>
    </location>
</feature>
<feature type="compositionally biased region" description="Polar residues" evidence="3">
    <location>
        <begin position="144"/>
        <end position="175"/>
    </location>
</feature>
<dbReference type="CDD" id="cd19690">
    <property type="entry name" value="bHLHzip_spESC1_like"/>
    <property type="match status" value="1"/>
</dbReference>
<dbReference type="PANTHER" id="PTHR10328:SF15">
    <property type="entry name" value="BHLH TRANSCRIPTION FACTOR"/>
    <property type="match status" value="1"/>
</dbReference>
<evidence type="ECO:0000259" key="4">
    <source>
        <dbReference type="PROSITE" id="PS50888"/>
    </source>
</evidence>
<evidence type="ECO:0000313" key="6">
    <source>
        <dbReference type="Proteomes" id="UP001201163"/>
    </source>
</evidence>
<feature type="compositionally biased region" description="Polar residues" evidence="3">
    <location>
        <begin position="344"/>
        <end position="357"/>
    </location>
</feature>
<dbReference type="PROSITE" id="PS50888">
    <property type="entry name" value="BHLH"/>
    <property type="match status" value="1"/>
</dbReference>
<feature type="region of interest" description="Disordered" evidence="3">
    <location>
        <begin position="1"/>
        <end position="440"/>
    </location>
</feature>
<dbReference type="GO" id="GO:0046983">
    <property type="term" value="F:protein dimerization activity"/>
    <property type="evidence" value="ECO:0007669"/>
    <property type="project" value="InterPro"/>
</dbReference>
<feature type="compositionally biased region" description="Basic and acidic residues" evidence="3">
    <location>
        <begin position="100"/>
        <end position="112"/>
    </location>
</feature>
<reference evidence="5" key="1">
    <citation type="submission" date="2022-01" db="EMBL/GenBank/DDBJ databases">
        <title>Comparative genomics reveals a dynamic genome evolution in the ectomycorrhizal milk-cap (Lactarius) mushrooms.</title>
        <authorList>
            <consortium name="DOE Joint Genome Institute"/>
            <person name="Lebreton A."/>
            <person name="Tang N."/>
            <person name="Kuo A."/>
            <person name="LaButti K."/>
            <person name="Drula E."/>
            <person name="Barry K."/>
            <person name="Clum A."/>
            <person name="Lipzen A."/>
            <person name="Mousain D."/>
            <person name="Ng V."/>
            <person name="Wang R."/>
            <person name="Wang X."/>
            <person name="Dai Y."/>
            <person name="Henrissat B."/>
            <person name="Grigoriev I.V."/>
            <person name="Guerin-Laguette A."/>
            <person name="Yu F."/>
            <person name="Martin F.M."/>
        </authorList>
    </citation>
    <scope>NUCLEOTIDE SEQUENCE</scope>
    <source>
        <strain evidence="5">QP</strain>
    </source>
</reference>
<protein>
    <recommendedName>
        <fullName evidence="4">BHLH domain-containing protein</fullName>
    </recommendedName>
</protein>
<comment type="caution">
    <text evidence="5">The sequence shown here is derived from an EMBL/GenBank/DDBJ whole genome shotgun (WGS) entry which is preliminary data.</text>
</comment>
<dbReference type="GO" id="GO:0045944">
    <property type="term" value="P:positive regulation of transcription by RNA polymerase II"/>
    <property type="evidence" value="ECO:0007669"/>
    <property type="project" value="TreeGrafter"/>
</dbReference>
<dbReference type="InterPro" id="IPR040106">
    <property type="entry name" value="Esc1_bHLHzip"/>
</dbReference>
<feature type="compositionally biased region" description="Low complexity" evidence="3">
    <location>
        <begin position="400"/>
        <end position="412"/>
    </location>
</feature>
<feature type="compositionally biased region" description="Polar residues" evidence="3">
    <location>
        <begin position="384"/>
        <end position="399"/>
    </location>
</feature>
<dbReference type="EMBL" id="JAKELL010000004">
    <property type="protein sequence ID" value="KAH8999274.1"/>
    <property type="molecule type" value="Genomic_DNA"/>
</dbReference>
<feature type="compositionally biased region" description="Polar residues" evidence="3">
    <location>
        <begin position="295"/>
        <end position="317"/>
    </location>
</feature>
<gene>
    <name evidence="5" type="ORF">EDB92DRAFT_1833326</name>
</gene>
<organism evidence="5 6">
    <name type="scientific">Lactarius akahatsu</name>
    <dbReference type="NCBI Taxonomy" id="416441"/>
    <lineage>
        <taxon>Eukaryota</taxon>
        <taxon>Fungi</taxon>
        <taxon>Dikarya</taxon>
        <taxon>Basidiomycota</taxon>
        <taxon>Agaricomycotina</taxon>
        <taxon>Agaricomycetes</taxon>
        <taxon>Russulales</taxon>
        <taxon>Russulaceae</taxon>
        <taxon>Lactarius</taxon>
    </lineage>
</organism>
<keyword evidence="2" id="KW-0539">Nucleus</keyword>
<dbReference type="SMART" id="SM00353">
    <property type="entry name" value="HLH"/>
    <property type="match status" value="1"/>
</dbReference>
<name>A0AAD4LPC4_9AGAM</name>
<evidence type="ECO:0000256" key="3">
    <source>
        <dbReference type="SAM" id="MobiDB-lite"/>
    </source>
</evidence>